<gene>
    <name evidence="3" type="ORF">SAMN02745121_03169</name>
</gene>
<feature type="region of interest" description="Disordered" evidence="1">
    <location>
        <begin position="257"/>
        <end position="288"/>
    </location>
</feature>
<dbReference type="STRING" id="54.SAMN02745121_03169"/>
<organism evidence="3 4">
    <name type="scientific">Nannocystis exedens</name>
    <dbReference type="NCBI Taxonomy" id="54"/>
    <lineage>
        <taxon>Bacteria</taxon>
        <taxon>Pseudomonadati</taxon>
        <taxon>Myxococcota</taxon>
        <taxon>Polyangia</taxon>
        <taxon>Nannocystales</taxon>
        <taxon>Nannocystaceae</taxon>
        <taxon>Nannocystis</taxon>
    </lineage>
</organism>
<keyword evidence="4" id="KW-1185">Reference proteome</keyword>
<dbReference type="RefSeq" id="WP_096329814.1">
    <property type="nucleotide sequence ID" value="NZ_FOMX01000009.1"/>
</dbReference>
<evidence type="ECO:0000256" key="1">
    <source>
        <dbReference type="SAM" id="MobiDB-lite"/>
    </source>
</evidence>
<protein>
    <submittedName>
        <fullName evidence="3">Uncharacterized protein</fullName>
    </submittedName>
</protein>
<keyword evidence="2" id="KW-0472">Membrane</keyword>
<feature type="transmembrane region" description="Helical" evidence="2">
    <location>
        <begin position="90"/>
        <end position="113"/>
    </location>
</feature>
<proteinExistence type="predicted"/>
<dbReference type="Proteomes" id="UP000199400">
    <property type="component" value="Unassembled WGS sequence"/>
</dbReference>
<sequence>MPRALPSATLVGVHLGLLQAGLLLTLSRALSAAHTTYALVLTAWLAGSALGLWSRAPARDLPRALGLGLFAYAAAAVSLGRVDFAAASPWWFAPAVAAAGLASGTYFAAAVAGGAATARVFARETGGFLAGTLLAAAGYAFLGRPALLYMPLVTGLLALVGRPRAAVAAALLLLPGCDDPVRVVPAPDRARFGAEVYPVLLRDCSFPACHGDPRRPLFVPGPGRTRLGEPESPLDAPTRAEVDLAYDRARAWLLAEGDEPPPLLHKPGPRAAHEGRDEHGRNVYEDPDAPGLAVLTAWAEDTEAPAP</sequence>
<reference evidence="4" key="1">
    <citation type="submission" date="2016-10" db="EMBL/GenBank/DDBJ databases">
        <authorList>
            <person name="Varghese N."/>
            <person name="Submissions S."/>
        </authorList>
    </citation>
    <scope>NUCLEOTIDE SEQUENCE [LARGE SCALE GENOMIC DNA]</scope>
    <source>
        <strain evidence="4">ATCC 25963</strain>
    </source>
</reference>
<feature type="transmembrane region" description="Helical" evidence="2">
    <location>
        <begin position="36"/>
        <end position="53"/>
    </location>
</feature>
<dbReference type="AlphaFoldDB" id="A0A1I1Y5P3"/>
<dbReference type="OrthoDB" id="5518040at2"/>
<feature type="compositionally biased region" description="Basic and acidic residues" evidence="1">
    <location>
        <begin position="271"/>
        <end position="284"/>
    </location>
</feature>
<evidence type="ECO:0000256" key="2">
    <source>
        <dbReference type="SAM" id="Phobius"/>
    </source>
</evidence>
<feature type="transmembrane region" description="Helical" evidence="2">
    <location>
        <begin position="125"/>
        <end position="142"/>
    </location>
</feature>
<accession>A0A1I1Y5P3</accession>
<evidence type="ECO:0000313" key="4">
    <source>
        <dbReference type="Proteomes" id="UP000199400"/>
    </source>
</evidence>
<keyword evidence="2" id="KW-1133">Transmembrane helix</keyword>
<name>A0A1I1Y5P3_9BACT</name>
<dbReference type="EMBL" id="FOMX01000009">
    <property type="protein sequence ID" value="SFE14632.1"/>
    <property type="molecule type" value="Genomic_DNA"/>
</dbReference>
<evidence type="ECO:0000313" key="3">
    <source>
        <dbReference type="EMBL" id="SFE14632.1"/>
    </source>
</evidence>
<feature type="transmembrane region" description="Helical" evidence="2">
    <location>
        <begin position="65"/>
        <end position="84"/>
    </location>
</feature>
<keyword evidence="2" id="KW-0812">Transmembrane</keyword>